<evidence type="ECO:0000313" key="2">
    <source>
        <dbReference type="Proteomes" id="UP000531659"/>
    </source>
</evidence>
<dbReference type="GO" id="GO:0043937">
    <property type="term" value="P:regulation of sporulation"/>
    <property type="evidence" value="ECO:0007669"/>
    <property type="project" value="InterPro"/>
</dbReference>
<name>A0A7Y3SX02_9CLOT</name>
<dbReference type="Pfam" id="PF09388">
    <property type="entry name" value="SpoOE-like"/>
    <property type="match status" value="1"/>
</dbReference>
<protein>
    <submittedName>
        <fullName evidence="1">Aspartyl-phosphate phosphatase Spo0E family protein</fullName>
    </submittedName>
</protein>
<dbReference type="Gene3D" id="4.10.280.10">
    <property type="entry name" value="Helix-loop-helix DNA-binding domain"/>
    <property type="match status" value="1"/>
</dbReference>
<dbReference type="GO" id="GO:0046983">
    <property type="term" value="F:protein dimerization activity"/>
    <property type="evidence" value="ECO:0007669"/>
    <property type="project" value="InterPro"/>
</dbReference>
<dbReference type="Proteomes" id="UP000531659">
    <property type="component" value="Unassembled WGS sequence"/>
</dbReference>
<dbReference type="InterPro" id="IPR036638">
    <property type="entry name" value="HLH_DNA-bd_sf"/>
</dbReference>
<dbReference type="InterPro" id="IPR037208">
    <property type="entry name" value="Spo0E-like_sf"/>
</dbReference>
<dbReference type="SUPFAM" id="SSF140500">
    <property type="entry name" value="BAS1536-like"/>
    <property type="match status" value="1"/>
</dbReference>
<gene>
    <name evidence="1" type="ORF">HLQ16_12350</name>
</gene>
<dbReference type="AlphaFoldDB" id="A0A7Y3SX02"/>
<comment type="caution">
    <text evidence="1">The sequence shown here is derived from an EMBL/GenBank/DDBJ whole genome shotgun (WGS) entry which is preliminary data.</text>
</comment>
<dbReference type="EMBL" id="JABEYB010000008">
    <property type="protein sequence ID" value="NNU76727.1"/>
    <property type="molecule type" value="Genomic_DNA"/>
</dbReference>
<sequence length="48" mass="5675">MSNIMLTIENLREELENLIVLKGLSHTSVLKLSQILDNYILKYYTNEY</sequence>
<proteinExistence type="predicted"/>
<dbReference type="InterPro" id="IPR018540">
    <property type="entry name" value="Spo0E-like"/>
</dbReference>
<accession>A0A7Y3SX02</accession>
<dbReference type="GeneID" id="83592594"/>
<organism evidence="1 2">
    <name type="scientific">Clostridium estertheticum</name>
    <dbReference type="NCBI Taxonomy" id="238834"/>
    <lineage>
        <taxon>Bacteria</taxon>
        <taxon>Bacillati</taxon>
        <taxon>Bacillota</taxon>
        <taxon>Clostridia</taxon>
        <taxon>Eubacteriales</taxon>
        <taxon>Clostridiaceae</taxon>
        <taxon>Clostridium</taxon>
    </lineage>
</organism>
<reference evidence="1 2" key="1">
    <citation type="submission" date="2020-05" db="EMBL/GenBank/DDBJ databases">
        <title>Complete genome of Clostridium estertheticum subspecies estertheticum, isolated from Vacuum packed lamb meat from New Zealand imported to Switzerland.</title>
        <authorList>
            <person name="Wambui J."/>
            <person name="Stevens M.J.A."/>
            <person name="Stephan R."/>
        </authorList>
    </citation>
    <scope>NUCLEOTIDE SEQUENCE [LARGE SCALE GENOMIC DNA]</scope>
    <source>
        <strain evidence="1 2">CEST001</strain>
    </source>
</reference>
<evidence type="ECO:0000313" key="1">
    <source>
        <dbReference type="EMBL" id="NNU76727.1"/>
    </source>
</evidence>
<dbReference type="RefSeq" id="WP_171297423.1">
    <property type="nucleotide sequence ID" value="NZ_CP077615.1"/>
</dbReference>